<proteinExistence type="inferred from homology"/>
<dbReference type="EMBL" id="LEKT01000051">
    <property type="protein sequence ID" value="KMO85671.1"/>
    <property type="molecule type" value="Genomic_DNA"/>
</dbReference>
<keyword evidence="5 6" id="KW-0449">Lipoprotein</keyword>
<dbReference type="GO" id="GO:0016020">
    <property type="term" value="C:membrane"/>
    <property type="evidence" value="ECO:0007669"/>
    <property type="project" value="UniProtKB-SubCell"/>
</dbReference>
<dbReference type="SUPFAM" id="SSF53850">
    <property type="entry name" value="Periplasmic binding protein-like II"/>
    <property type="match status" value="1"/>
</dbReference>
<comment type="subcellular location">
    <subcellularLocation>
        <location evidence="1">Membrane</location>
        <topology evidence="1">Lipid-anchor</topology>
    </subcellularLocation>
</comment>
<evidence type="ECO:0000256" key="1">
    <source>
        <dbReference type="ARBA" id="ARBA00004635"/>
    </source>
</evidence>
<dbReference type="NCBIfam" id="TIGR00363">
    <property type="entry name" value="MetQ/NlpA family lipoprotein"/>
    <property type="match status" value="1"/>
</dbReference>
<name>A0A0J6ZLD8_9FIRM</name>
<comment type="similarity">
    <text evidence="6">Belongs to the nlpA lipoprotein family.</text>
</comment>
<accession>A0A0J6ZLD8</accession>
<dbReference type="AlphaFoldDB" id="A0A0J6ZLD8"/>
<evidence type="ECO:0000256" key="5">
    <source>
        <dbReference type="ARBA" id="ARBA00023288"/>
    </source>
</evidence>
<keyword evidence="10" id="KW-1185">Reference proteome</keyword>
<gene>
    <name evidence="9" type="ORF">AB840_12380</name>
</gene>
<dbReference type="PROSITE" id="PS51257">
    <property type="entry name" value="PROKAR_LIPOPROTEIN"/>
    <property type="match status" value="1"/>
</dbReference>
<dbReference type="OrthoDB" id="9812878at2"/>
<feature type="signal peptide" evidence="8">
    <location>
        <begin position="1"/>
        <end position="22"/>
    </location>
</feature>
<keyword evidence="2 8" id="KW-0732">Signal</keyword>
<dbReference type="InterPro" id="IPR004872">
    <property type="entry name" value="Lipoprotein_NlpA"/>
</dbReference>
<evidence type="ECO:0000313" key="9">
    <source>
        <dbReference type="EMBL" id="KMO85671.1"/>
    </source>
</evidence>
<dbReference type="STRING" id="39029.BSR42_09270"/>
<dbReference type="PATRIC" id="fig|1122219.3.peg.2547"/>
<protein>
    <recommendedName>
        <fullName evidence="6">Lipoprotein</fullName>
    </recommendedName>
</protein>
<dbReference type="PANTHER" id="PTHR30429">
    <property type="entry name" value="D-METHIONINE-BINDING LIPOPROTEIN METQ"/>
    <property type="match status" value="1"/>
</dbReference>
<feature type="chain" id="PRO_5038989967" description="Lipoprotein" evidence="8">
    <location>
        <begin position="23"/>
        <end position="277"/>
    </location>
</feature>
<dbReference type="Pfam" id="PF03180">
    <property type="entry name" value="Lipoprotein_9"/>
    <property type="match status" value="1"/>
</dbReference>
<sequence>MKNIKKFTVLAASALISLSLLAAGCGSSTPPGGTEVSKNVTLTVGATPVPHGEILNEIKPLLAKEGVDLKIVEFTDYVKPNLALNDKELDANFFQHTPYLDKFNAERGTKLKAICKVHVEPMGVYSHKIKALNELSSNAKVAIPNDPTNGGRALLILQQAGLIELKDGGSISSTVQDIAKNDKQLQFVELEAAQIPRSLDDVDIALINTNFAMEAGLNPLKDALFLEPKDSPYANVLVVRDGDENRPEIQKLFKALQSPEVKKFIEDKYQGAILPSF</sequence>
<reference evidence="9 10" key="1">
    <citation type="submission" date="2015-06" db="EMBL/GenBank/DDBJ databases">
        <title>Draft genome sequence of beer spoilage bacterium Megasphaera cerevisiae type strain 20462.</title>
        <authorList>
            <person name="Kutumbaka K."/>
            <person name="Pasmowitz J."/>
            <person name="Mategko J."/>
            <person name="Reyes D."/>
            <person name="Friedrich A."/>
            <person name="Han S."/>
            <person name="Martens-Habbena W."/>
            <person name="Neal-McKinney J."/>
            <person name="Janagama H.K."/>
            <person name="Nadala C."/>
            <person name="Samadpour M."/>
        </authorList>
    </citation>
    <scope>NUCLEOTIDE SEQUENCE [LARGE SCALE GENOMIC DNA]</scope>
    <source>
        <strain evidence="9 10">DSM 20462</strain>
    </source>
</reference>
<evidence type="ECO:0000313" key="10">
    <source>
        <dbReference type="Proteomes" id="UP000036503"/>
    </source>
</evidence>
<evidence type="ECO:0000256" key="3">
    <source>
        <dbReference type="ARBA" id="ARBA00023136"/>
    </source>
</evidence>
<dbReference type="PIRSF" id="PIRSF002854">
    <property type="entry name" value="MetQ"/>
    <property type="match status" value="1"/>
</dbReference>
<evidence type="ECO:0000256" key="4">
    <source>
        <dbReference type="ARBA" id="ARBA00023139"/>
    </source>
</evidence>
<evidence type="ECO:0000256" key="2">
    <source>
        <dbReference type="ARBA" id="ARBA00022729"/>
    </source>
</evidence>
<keyword evidence="4" id="KW-0564">Palmitate</keyword>
<evidence type="ECO:0000256" key="8">
    <source>
        <dbReference type="SAM" id="SignalP"/>
    </source>
</evidence>
<dbReference type="RefSeq" id="WP_048515155.1">
    <property type="nucleotide sequence ID" value="NZ_FUXD01000044.1"/>
</dbReference>
<keyword evidence="3" id="KW-0472">Membrane</keyword>
<evidence type="ECO:0000256" key="6">
    <source>
        <dbReference type="PIRNR" id="PIRNR002854"/>
    </source>
</evidence>
<dbReference type="InParanoid" id="A0A0J6ZLD8"/>
<evidence type="ECO:0000256" key="7">
    <source>
        <dbReference type="PIRSR" id="PIRSR002854-1"/>
    </source>
</evidence>
<organism evidence="9 10">
    <name type="scientific">Megasphaera cerevisiae DSM 20462</name>
    <dbReference type="NCBI Taxonomy" id="1122219"/>
    <lineage>
        <taxon>Bacteria</taxon>
        <taxon>Bacillati</taxon>
        <taxon>Bacillota</taxon>
        <taxon>Negativicutes</taxon>
        <taxon>Veillonellales</taxon>
        <taxon>Veillonellaceae</taxon>
        <taxon>Megasphaera</taxon>
    </lineage>
</organism>
<comment type="caution">
    <text evidence="9">The sequence shown here is derived from an EMBL/GenBank/DDBJ whole genome shotgun (WGS) entry which is preliminary data.</text>
</comment>
<dbReference type="FunCoup" id="A0A0J6ZLD8">
    <property type="interactions" value="59"/>
</dbReference>
<dbReference type="PANTHER" id="PTHR30429:SF0">
    <property type="entry name" value="METHIONINE-BINDING LIPOPROTEIN METQ"/>
    <property type="match status" value="1"/>
</dbReference>
<feature type="lipid moiety-binding region" description="S-diacylglycerol cysteine" evidence="7">
    <location>
        <position position="25"/>
    </location>
</feature>
<dbReference type="Proteomes" id="UP000036503">
    <property type="component" value="Unassembled WGS sequence"/>
</dbReference>
<dbReference type="Gene3D" id="3.40.190.10">
    <property type="entry name" value="Periplasmic binding protein-like II"/>
    <property type="match status" value="2"/>
</dbReference>
<dbReference type="CDD" id="cd13597">
    <property type="entry name" value="PBP2_lipoprotein_Tp32"/>
    <property type="match status" value="1"/>
</dbReference>